<dbReference type="InterPro" id="IPR004358">
    <property type="entry name" value="Sig_transdc_His_kin-like_C"/>
</dbReference>
<evidence type="ECO:0000256" key="4">
    <source>
        <dbReference type="ARBA" id="ARBA00022741"/>
    </source>
</evidence>
<dbReference type="SUPFAM" id="SSF47384">
    <property type="entry name" value="Homodimeric domain of signal transducing histidine kinase"/>
    <property type="match status" value="1"/>
</dbReference>
<dbReference type="SMART" id="SM00387">
    <property type="entry name" value="HATPase_c"/>
    <property type="match status" value="1"/>
</dbReference>
<dbReference type="PRINTS" id="PR00344">
    <property type="entry name" value="BCTRLSENSOR"/>
</dbReference>
<dbReference type="Pfam" id="PF02518">
    <property type="entry name" value="HATPase_c"/>
    <property type="match status" value="1"/>
</dbReference>
<keyword evidence="6" id="KW-0067">ATP-binding</keyword>
<keyword evidence="8" id="KW-0812">Transmembrane</keyword>
<gene>
    <name evidence="10" type="ORF">AA106556_1079</name>
</gene>
<name>A0ABQ0QIT6_9PROT</name>
<dbReference type="PROSITE" id="PS50109">
    <property type="entry name" value="HIS_KIN"/>
    <property type="match status" value="1"/>
</dbReference>
<feature type="transmembrane region" description="Helical" evidence="8">
    <location>
        <begin position="29"/>
        <end position="50"/>
    </location>
</feature>
<evidence type="ECO:0000256" key="8">
    <source>
        <dbReference type="SAM" id="Phobius"/>
    </source>
</evidence>
<dbReference type="Gene3D" id="3.30.565.10">
    <property type="entry name" value="Histidine kinase-like ATPase, C-terminal domain"/>
    <property type="match status" value="1"/>
</dbReference>
<reference evidence="10" key="1">
    <citation type="submission" date="2013-04" db="EMBL/GenBank/DDBJ databases">
        <title>The genome sequencing project of 58 acetic acid bacteria.</title>
        <authorList>
            <person name="Okamoto-Kainuma A."/>
            <person name="Ishikawa M."/>
            <person name="Umino S."/>
            <person name="Koizumi Y."/>
            <person name="Shiwa Y."/>
            <person name="Yoshikawa H."/>
            <person name="Matsutani M."/>
            <person name="Matsushita K."/>
        </authorList>
    </citation>
    <scope>NUCLEOTIDE SEQUENCE</scope>
    <source>
        <strain evidence="10">NBRC 106556</strain>
    </source>
</reference>
<dbReference type="InterPro" id="IPR036890">
    <property type="entry name" value="HATPase_C_sf"/>
</dbReference>
<evidence type="ECO:0000256" key="5">
    <source>
        <dbReference type="ARBA" id="ARBA00022777"/>
    </source>
</evidence>
<sequence>MKHQFRLTAQLIALSASTALVLPAWHAHFYASSCLLAGLALACIITILLTQYTLQQRPTKRVEHSVVAPKDRETIRNRALLNHVPVPLLFRTIDGTLHTANRSARQLFGTEGHLLNPPDTLISALDTQPPSPNNKIIRLTSRITGTSRLYTLSISTGNHVGGITHYMALTDIEAGLNAAEAQALRDMLHILSHEIMNSLTPIVSLSATAKELFDEPYSPETQSLIANAISTIKRRAEGLDRFVQGYRNLARLPAPQLKPLNLGQLLQETAKIFDARWQGRVSLEISLPITLTTIQLDQAQMEQALLNILNNAAEATLGRAKPWVHLSAEATSHSVQIFIQDNGHGIPPGQEEMIFHPFVSLKEGGNGIGLTLARQIILGHGGSLTLDREDLYKNCNTKFKISI</sequence>
<keyword evidence="4" id="KW-0547">Nucleotide-binding</keyword>
<dbReference type="SUPFAM" id="SSF55874">
    <property type="entry name" value="ATPase domain of HSP90 chaperone/DNA topoisomerase II/histidine kinase"/>
    <property type="match status" value="1"/>
</dbReference>
<comment type="catalytic activity">
    <reaction evidence="1">
        <text>ATP + protein L-histidine = ADP + protein N-phospho-L-histidine.</text>
        <dbReference type="EC" id="2.7.13.3"/>
    </reaction>
</comment>
<feature type="domain" description="Histidine kinase" evidence="9">
    <location>
        <begin position="190"/>
        <end position="403"/>
    </location>
</feature>
<keyword evidence="7" id="KW-0902">Two-component regulatory system</keyword>
<dbReference type="EC" id="2.7.13.3" evidence="2"/>
<evidence type="ECO:0000259" key="9">
    <source>
        <dbReference type="PROSITE" id="PS50109"/>
    </source>
</evidence>
<keyword evidence="8" id="KW-1133">Transmembrane helix</keyword>
<dbReference type="CDD" id="cd00075">
    <property type="entry name" value="HATPase"/>
    <property type="match status" value="1"/>
</dbReference>
<accession>A0ABQ0QIT6</accession>
<dbReference type="InterPro" id="IPR005467">
    <property type="entry name" value="His_kinase_dom"/>
</dbReference>
<evidence type="ECO:0000256" key="7">
    <source>
        <dbReference type="ARBA" id="ARBA00023012"/>
    </source>
</evidence>
<organism evidence="10 11">
    <name type="scientific">Neokomagataea tanensis NBRC 106556</name>
    <dbReference type="NCBI Taxonomy" id="1223519"/>
    <lineage>
        <taxon>Bacteria</taxon>
        <taxon>Pseudomonadati</taxon>
        <taxon>Pseudomonadota</taxon>
        <taxon>Alphaproteobacteria</taxon>
        <taxon>Acetobacterales</taxon>
        <taxon>Acetobacteraceae</taxon>
        <taxon>Neokomagataea</taxon>
    </lineage>
</organism>
<evidence type="ECO:0000256" key="1">
    <source>
        <dbReference type="ARBA" id="ARBA00000085"/>
    </source>
</evidence>
<evidence type="ECO:0000256" key="2">
    <source>
        <dbReference type="ARBA" id="ARBA00012438"/>
    </source>
</evidence>
<proteinExistence type="predicted"/>
<dbReference type="EMBL" id="BAQB01000013">
    <property type="protein sequence ID" value="GBR46349.1"/>
    <property type="molecule type" value="Genomic_DNA"/>
</dbReference>
<keyword evidence="8" id="KW-0472">Membrane</keyword>
<comment type="caution">
    <text evidence="10">The sequence shown here is derived from an EMBL/GenBank/DDBJ whole genome shotgun (WGS) entry which is preliminary data.</text>
</comment>
<keyword evidence="5 10" id="KW-0418">Kinase</keyword>
<dbReference type="PANTHER" id="PTHR43065:SF46">
    <property type="entry name" value="C4-DICARBOXYLATE TRANSPORT SENSOR PROTEIN DCTB"/>
    <property type="match status" value="1"/>
</dbReference>
<evidence type="ECO:0000256" key="3">
    <source>
        <dbReference type="ARBA" id="ARBA00022679"/>
    </source>
</evidence>
<keyword evidence="11" id="KW-1185">Reference proteome</keyword>
<evidence type="ECO:0000256" key="6">
    <source>
        <dbReference type="ARBA" id="ARBA00022840"/>
    </source>
</evidence>
<dbReference type="InterPro" id="IPR036097">
    <property type="entry name" value="HisK_dim/P_sf"/>
</dbReference>
<evidence type="ECO:0000313" key="10">
    <source>
        <dbReference type="EMBL" id="GBR46349.1"/>
    </source>
</evidence>
<keyword evidence="3" id="KW-0808">Transferase</keyword>
<dbReference type="PANTHER" id="PTHR43065">
    <property type="entry name" value="SENSOR HISTIDINE KINASE"/>
    <property type="match status" value="1"/>
</dbReference>
<dbReference type="Proteomes" id="UP001062443">
    <property type="component" value="Unassembled WGS sequence"/>
</dbReference>
<dbReference type="GO" id="GO:0016301">
    <property type="term" value="F:kinase activity"/>
    <property type="evidence" value="ECO:0007669"/>
    <property type="project" value="UniProtKB-KW"/>
</dbReference>
<protein>
    <recommendedName>
        <fullName evidence="2">histidine kinase</fullName>
        <ecNumber evidence="2">2.7.13.3</ecNumber>
    </recommendedName>
</protein>
<dbReference type="InterPro" id="IPR003594">
    <property type="entry name" value="HATPase_dom"/>
</dbReference>
<dbReference type="RefSeq" id="WP_068171171.1">
    <property type="nucleotide sequence ID" value="NZ_BAQB01000013.1"/>
</dbReference>
<evidence type="ECO:0000313" key="11">
    <source>
        <dbReference type="Proteomes" id="UP001062443"/>
    </source>
</evidence>